<dbReference type="OrthoDB" id="4794532at2"/>
<name>A0A220UEJ9_9MICO</name>
<proteinExistence type="predicted"/>
<organism evidence="2 3">
    <name type="scientific">Brachybacterium avium</name>
    <dbReference type="NCBI Taxonomy" id="2017485"/>
    <lineage>
        <taxon>Bacteria</taxon>
        <taxon>Bacillati</taxon>
        <taxon>Actinomycetota</taxon>
        <taxon>Actinomycetes</taxon>
        <taxon>Micrococcales</taxon>
        <taxon>Dermabacteraceae</taxon>
        <taxon>Brachybacterium</taxon>
    </lineage>
</organism>
<dbReference type="KEGG" id="brv:CFK39_11690"/>
<evidence type="ECO:0000256" key="1">
    <source>
        <dbReference type="SAM" id="Phobius"/>
    </source>
</evidence>
<dbReference type="RefSeq" id="WP_089065611.1">
    <property type="nucleotide sequence ID" value="NZ_CP022316.1"/>
</dbReference>
<feature type="transmembrane region" description="Helical" evidence="1">
    <location>
        <begin position="33"/>
        <end position="54"/>
    </location>
</feature>
<dbReference type="AlphaFoldDB" id="A0A220UEJ9"/>
<reference evidence="3" key="1">
    <citation type="submission" date="2017-07" db="EMBL/GenBank/DDBJ databases">
        <title>Brachybacterium sp. VR2415.</title>
        <authorList>
            <person name="Tak E.J."/>
            <person name="Bae J.-W."/>
        </authorList>
    </citation>
    <scope>NUCLEOTIDE SEQUENCE [LARGE SCALE GENOMIC DNA]</scope>
    <source>
        <strain evidence="3">VR2415</strain>
    </source>
</reference>
<keyword evidence="3" id="KW-1185">Reference proteome</keyword>
<sequence>MSTAETTEAGPVVRLFDAISENSDSTVGQMRQVILIVLGIGFLTTAGFVGATLLSRRGPR</sequence>
<protein>
    <submittedName>
        <fullName evidence="2">Uncharacterized protein</fullName>
    </submittedName>
</protein>
<keyword evidence="1" id="KW-0812">Transmembrane</keyword>
<dbReference type="EMBL" id="CP022316">
    <property type="protein sequence ID" value="ASK66371.1"/>
    <property type="molecule type" value="Genomic_DNA"/>
</dbReference>
<keyword evidence="1" id="KW-1133">Transmembrane helix</keyword>
<evidence type="ECO:0000313" key="2">
    <source>
        <dbReference type="EMBL" id="ASK66371.1"/>
    </source>
</evidence>
<accession>A0A220UEJ9</accession>
<gene>
    <name evidence="2" type="ORF">CFK39_11690</name>
</gene>
<evidence type="ECO:0000313" key="3">
    <source>
        <dbReference type="Proteomes" id="UP000198398"/>
    </source>
</evidence>
<dbReference type="Proteomes" id="UP000198398">
    <property type="component" value="Chromosome"/>
</dbReference>
<keyword evidence="1" id="KW-0472">Membrane</keyword>